<name>A0A4Y2WLV2_ARAVE</name>
<feature type="compositionally biased region" description="Low complexity" evidence="1">
    <location>
        <begin position="1"/>
        <end position="17"/>
    </location>
</feature>
<sequence>PLHSTLNPLTATTALPARHANRQANGRAAELSYLPSPSKKSRETVRAPYFVGHVCSPTVTLIDVSSAFEGRCLIYVTFCA</sequence>
<keyword evidence="3" id="KW-1185">Reference proteome</keyword>
<gene>
    <name evidence="2" type="ORF">AVEN_67378_1</name>
</gene>
<evidence type="ECO:0000313" key="2">
    <source>
        <dbReference type="EMBL" id="GBO36937.1"/>
    </source>
</evidence>
<dbReference type="Proteomes" id="UP000499080">
    <property type="component" value="Unassembled WGS sequence"/>
</dbReference>
<evidence type="ECO:0000256" key="1">
    <source>
        <dbReference type="SAM" id="MobiDB-lite"/>
    </source>
</evidence>
<evidence type="ECO:0000313" key="3">
    <source>
        <dbReference type="Proteomes" id="UP000499080"/>
    </source>
</evidence>
<feature type="non-terminal residue" evidence="2">
    <location>
        <position position="1"/>
    </location>
</feature>
<accession>A0A4Y2WLV2</accession>
<feature type="region of interest" description="Disordered" evidence="1">
    <location>
        <begin position="1"/>
        <end position="20"/>
    </location>
</feature>
<dbReference type="EMBL" id="BGPR01061215">
    <property type="protein sequence ID" value="GBO36937.1"/>
    <property type="molecule type" value="Genomic_DNA"/>
</dbReference>
<proteinExistence type="predicted"/>
<dbReference type="AlphaFoldDB" id="A0A4Y2WLV2"/>
<comment type="caution">
    <text evidence="2">The sequence shown here is derived from an EMBL/GenBank/DDBJ whole genome shotgun (WGS) entry which is preliminary data.</text>
</comment>
<protein>
    <submittedName>
        <fullName evidence="2">Uncharacterized protein</fullName>
    </submittedName>
</protein>
<organism evidence="2 3">
    <name type="scientific">Araneus ventricosus</name>
    <name type="common">Orbweaver spider</name>
    <name type="synonym">Epeira ventricosa</name>
    <dbReference type="NCBI Taxonomy" id="182803"/>
    <lineage>
        <taxon>Eukaryota</taxon>
        <taxon>Metazoa</taxon>
        <taxon>Ecdysozoa</taxon>
        <taxon>Arthropoda</taxon>
        <taxon>Chelicerata</taxon>
        <taxon>Arachnida</taxon>
        <taxon>Araneae</taxon>
        <taxon>Araneomorphae</taxon>
        <taxon>Entelegynae</taxon>
        <taxon>Araneoidea</taxon>
        <taxon>Araneidae</taxon>
        <taxon>Araneus</taxon>
    </lineage>
</organism>
<reference evidence="2 3" key="1">
    <citation type="journal article" date="2019" name="Sci. Rep.">
        <title>Orb-weaving spider Araneus ventricosus genome elucidates the spidroin gene catalogue.</title>
        <authorList>
            <person name="Kono N."/>
            <person name="Nakamura H."/>
            <person name="Ohtoshi R."/>
            <person name="Moran D.A.P."/>
            <person name="Shinohara A."/>
            <person name="Yoshida Y."/>
            <person name="Fujiwara M."/>
            <person name="Mori M."/>
            <person name="Tomita M."/>
            <person name="Arakawa K."/>
        </authorList>
    </citation>
    <scope>NUCLEOTIDE SEQUENCE [LARGE SCALE GENOMIC DNA]</scope>
</reference>